<evidence type="ECO:0000256" key="7">
    <source>
        <dbReference type="ARBA" id="ARBA00023136"/>
    </source>
</evidence>
<name>A0A0G1DI01_9BACT</name>
<dbReference type="AlphaFoldDB" id="A0A0G1DI01"/>
<evidence type="ECO:0000256" key="1">
    <source>
        <dbReference type="ARBA" id="ARBA00004141"/>
    </source>
</evidence>
<feature type="transmembrane region" description="Helical" evidence="8">
    <location>
        <begin position="140"/>
        <end position="166"/>
    </location>
</feature>
<dbReference type="InterPro" id="IPR006667">
    <property type="entry name" value="SLC41_membr_dom"/>
</dbReference>
<reference evidence="10 11" key="1">
    <citation type="journal article" date="2015" name="Nature">
        <title>rRNA introns, odd ribosomes, and small enigmatic genomes across a large radiation of phyla.</title>
        <authorList>
            <person name="Brown C.T."/>
            <person name="Hug L.A."/>
            <person name="Thomas B.C."/>
            <person name="Sharon I."/>
            <person name="Castelle C.J."/>
            <person name="Singh A."/>
            <person name="Wilkins M.J."/>
            <person name="Williams K.H."/>
            <person name="Banfield J.F."/>
        </authorList>
    </citation>
    <scope>NUCLEOTIDE SEQUENCE [LARGE SCALE GENOMIC DNA]</scope>
</reference>
<keyword evidence="5" id="KW-0460">Magnesium</keyword>
<evidence type="ECO:0000313" key="10">
    <source>
        <dbReference type="EMBL" id="KKS97324.1"/>
    </source>
</evidence>
<dbReference type="GO" id="GO:0016020">
    <property type="term" value="C:membrane"/>
    <property type="evidence" value="ECO:0007669"/>
    <property type="project" value="UniProtKB-SubCell"/>
</dbReference>
<protein>
    <submittedName>
        <fullName evidence="10">CBS domain containing protein</fullName>
    </submittedName>
</protein>
<keyword evidence="6 8" id="KW-1133">Transmembrane helix</keyword>
<comment type="subcellular location">
    <subcellularLocation>
        <location evidence="1">Membrane</location>
        <topology evidence="1">Multi-pass membrane protein</topology>
    </subcellularLocation>
</comment>
<dbReference type="Gene3D" id="1.10.357.20">
    <property type="entry name" value="SLC41 divalent cation transporters, integral membrane domain"/>
    <property type="match status" value="1"/>
</dbReference>
<sequence>MGSQKGILKLVMSTKITSLHRQASDLNVADAHFANEIRRRVPWMLFSVLAGIVMIWIGQAYEGVLSQKVQLIFFIPMIVYMSDSIGTETLALFVRELALKRLSLKHVFLKEVLVGFSLGLASGIPLGLFGYVWLRDVTLSITIAITLIINGVIAVLIGMLLPIIFVKLGKDPALGTDEITTAISDNLSMVVYLLVATFMLFG</sequence>
<evidence type="ECO:0000256" key="2">
    <source>
        <dbReference type="ARBA" id="ARBA00009749"/>
    </source>
</evidence>
<proteinExistence type="inferred from homology"/>
<dbReference type="EMBL" id="LCFQ01000013">
    <property type="protein sequence ID" value="KKS97324.1"/>
    <property type="molecule type" value="Genomic_DNA"/>
</dbReference>
<dbReference type="STRING" id="1618578.UV74_C0013G0446"/>
<comment type="caution">
    <text evidence="10">The sequence shown here is derived from an EMBL/GenBank/DDBJ whole genome shotgun (WGS) entry which is preliminary data.</text>
</comment>
<keyword evidence="7 8" id="KW-0472">Membrane</keyword>
<evidence type="ECO:0000256" key="6">
    <source>
        <dbReference type="ARBA" id="ARBA00022989"/>
    </source>
</evidence>
<dbReference type="PANTHER" id="PTHR41394:SF5">
    <property type="entry name" value="SLC41A_MGTE INTEGRAL MEMBRANE DOMAIN-CONTAINING PROTEIN"/>
    <property type="match status" value="1"/>
</dbReference>
<dbReference type="GO" id="GO:0008324">
    <property type="term" value="F:monoatomic cation transmembrane transporter activity"/>
    <property type="evidence" value="ECO:0007669"/>
    <property type="project" value="InterPro"/>
</dbReference>
<evidence type="ECO:0000313" key="11">
    <source>
        <dbReference type="Proteomes" id="UP000034090"/>
    </source>
</evidence>
<feature type="transmembrane region" description="Helical" evidence="8">
    <location>
        <begin position="178"/>
        <end position="201"/>
    </location>
</feature>
<evidence type="ECO:0000256" key="5">
    <source>
        <dbReference type="ARBA" id="ARBA00022842"/>
    </source>
</evidence>
<dbReference type="InterPro" id="IPR036739">
    <property type="entry name" value="SLC41_membr_dom_sf"/>
</dbReference>
<feature type="domain" description="SLC41A/MgtE integral membrane" evidence="9">
    <location>
        <begin position="75"/>
        <end position="195"/>
    </location>
</feature>
<feature type="transmembrane region" description="Helical" evidence="8">
    <location>
        <begin position="113"/>
        <end position="134"/>
    </location>
</feature>
<dbReference type="Pfam" id="PF01769">
    <property type="entry name" value="MgtE"/>
    <property type="match status" value="1"/>
</dbReference>
<evidence type="ECO:0000256" key="4">
    <source>
        <dbReference type="ARBA" id="ARBA00022692"/>
    </source>
</evidence>
<gene>
    <name evidence="10" type="ORF">UV74_C0013G0446</name>
</gene>
<evidence type="ECO:0000256" key="3">
    <source>
        <dbReference type="ARBA" id="ARBA00022448"/>
    </source>
</evidence>
<keyword evidence="3" id="KW-0813">Transport</keyword>
<feature type="transmembrane region" description="Helical" evidence="8">
    <location>
        <begin position="41"/>
        <end position="59"/>
    </location>
</feature>
<accession>A0A0G1DI01</accession>
<dbReference type="Proteomes" id="UP000034090">
    <property type="component" value="Unassembled WGS sequence"/>
</dbReference>
<keyword evidence="4 8" id="KW-0812">Transmembrane</keyword>
<feature type="transmembrane region" description="Helical" evidence="8">
    <location>
        <begin position="71"/>
        <end position="93"/>
    </location>
</feature>
<comment type="similarity">
    <text evidence="2">Belongs to the SLC41A transporter family.</text>
</comment>
<dbReference type="PANTHER" id="PTHR41394">
    <property type="entry name" value="MAGNESIUM TRANSPORTER MGTE"/>
    <property type="match status" value="1"/>
</dbReference>
<evidence type="ECO:0000259" key="9">
    <source>
        <dbReference type="Pfam" id="PF01769"/>
    </source>
</evidence>
<dbReference type="SUPFAM" id="SSF161093">
    <property type="entry name" value="MgtE membrane domain-like"/>
    <property type="match status" value="1"/>
</dbReference>
<organism evidence="10 11">
    <name type="scientific">Candidatus Woesebacteria bacterium GW2011_GWB1_43_14</name>
    <dbReference type="NCBI Taxonomy" id="1618578"/>
    <lineage>
        <taxon>Bacteria</taxon>
        <taxon>Candidatus Woeseibacteriota</taxon>
    </lineage>
</organism>
<evidence type="ECO:0000256" key="8">
    <source>
        <dbReference type="SAM" id="Phobius"/>
    </source>
</evidence>